<dbReference type="Gene3D" id="1.10.357.10">
    <property type="entry name" value="Tetracycline Repressor, domain 2"/>
    <property type="match status" value="1"/>
</dbReference>
<dbReference type="InterPro" id="IPR001647">
    <property type="entry name" value="HTH_TetR"/>
</dbReference>
<keyword evidence="2 4" id="KW-0238">DNA-binding</keyword>
<evidence type="ECO:0000256" key="4">
    <source>
        <dbReference type="PROSITE-ProRule" id="PRU00335"/>
    </source>
</evidence>
<dbReference type="EMBL" id="ARYJ01000003">
    <property type="protein sequence ID" value="KCZ89783.1"/>
    <property type="molecule type" value="Genomic_DNA"/>
</dbReference>
<evidence type="ECO:0000256" key="2">
    <source>
        <dbReference type="ARBA" id="ARBA00023125"/>
    </source>
</evidence>
<keyword evidence="1" id="KW-0805">Transcription regulation</keyword>
<dbReference type="RefSeq" id="WP_241764302.1">
    <property type="nucleotide sequence ID" value="NZ_ARYJ01000003.1"/>
</dbReference>
<evidence type="ECO:0000313" key="7">
    <source>
        <dbReference type="Proteomes" id="UP000024816"/>
    </source>
</evidence>
<dbReference type="PATRIC" id="fig|1280952.3.peg.1192"/>
<gene>
    <name evidence="6" type="ORF">HJA_06012</name>
</gene>
<accession>A0A059FH03</accession>
<dbReference type="SUPFAM" id="SSF46689">
    <property type="entry name" value="Homeodomain-like"/>
    <property type="match status" value="1"/>
</dbReference>
<dbReference type="GO" id="GO:0000976">
    <property type="term" value="F:transcription cis-regulatory region binding"/>
    <property type="evidence" value="ECO:0007669"/>
    <property type="project" value="TreeGrafter"/>
</dbReference>
<dbReference type="STRING" id="1280952.HJA_06012"/>
<evidence type="ECO:0000256" key="1">
    <source>
        <dbReference type="ARBA" id="ARBA00023015"/>
    </source>
</evidence>
<feature type="domain" description="HTH tetR-type" evidence="5">
    <location>
        <begin position="14"/>
        <end position="74"/>
    </location>
</feature>
<dbReference type="Proteomes" id="UP000024816">
    <property type="component" value="Unassembled WGS sequence"/>
</dbReference>
<keyword evidence="3" id="KW-0804">Transcription</keyword>
<evidence type="ECO:0000313" key="6">
    <source>
        <dbReference type="EMBL" id="KCZ89783.1"/>
    </source>
</evidence>
<name>A0A059FH03_9PROT</name>
<reference evidence="6 7" key="1">
    <citation type="journal article" date="2014" name="Antonie Van Leeuwenhoek">
        <title>Hyphomonas beringensis sp. nov. and Hyphomonas chukchiensis sp. nov., isolated from surface seawater of the Bering Sea and Chukchi Sea.</title>
        <authorList>
            <person name="Li C."/>
            <person name="Lai Q."/>
            <person name="Li G."/>
            <person name="Dong C."/>
            <person name="Wang J."/>
            <person name="Liao Y."/>
            <person name="Shao Z."/>
        </authorList>
    </citation>
    <scope>NUCLEOTIDE SEQUENCE [LARGE SCALE GENOMIC DNA]</scope>
    <source>
        <strain evidence="6 7">VP2</strain>
    </source>
</reference>
<organism evidence="6 7">
    <name type="scientific">Hyphomonas jannaschiana VP2</name>
    <dbReference type="NCBI Taxonomy" id="1280952"/>
    <lineage>
        <taxon>Bacteria</taxon>
        <taxon>Pseudomonadati</taxon>
        <taxon>Pseudomonadota</taxon>
        <taxon>Alphaproteobacteria</taxon>
        <taxon>Hyphomonadales</taxon>
        <taxon>Hyphomonadaceae</taxon>
        <taxon>Hyphomonas</taxon>
    </lineage>
</organism>
<dbReference type="GO" id="GO:0003700">
    <property type="term" value="F:DNA-binding transcription factor activity"/>
    <property type="evidence" value="ECO:0007669"/>
    <property type="project" value="TreeGrafter"/>
</dbReference>
<protein>
    <submittedName>
        <fullName evidence="6">TetR family transcriptional regulator</fullName>
    </submittedName>
</protein>
<dbReference type="Pfam" id="PF00440">
    <property type="entry name" value="TetR_N"/>
    <property type="match status" value="1"/>
</dbReference>
<evidence type="ECO:0000256" key="3">
    <source>
        <dbReference type="ARBA" id="ARBA00023163"/>
    </source>
</evidence>
<dbReference type="PANTHER" id="PTHR30055:SF234">
    <property type="entry name" value="HTH-TYPE TRANSCRIPTIONAL REGULATOR BETI"/>
    <property type="match status" value="1"/>
</dbReference>
<dbReference type="InterPro" id="IPR050109">
    <property type="entry name" value="HTH-type_TetR-like_transc_reg"/>
</dbReference>
<evidence type="ECO:0000259" key="5">
    <source>
        <dbReference type="PROSITE" id="PS50977"/>
    </source>
</evidence>
<dbReference type="InterPro" id="IPR009057">
    <property type="entry name" value="Homeodomain-like_sf"/>
</dbReference>
<sequence>MMTEDVSKREQAKAERRRRIVRAARDLIRETGDTDLSMRTLAQRAEVSLSTPYNLFGSKRAVVLAVLEDERDFAKRFRKLNAGNSIDRIFGAHELAFGYYTSDPDFYRTLWRALLSTSGHDDTGLATPERLAQTRAIWLGLLGNAARDGFLSKDVPIELIVQAMAQISGGALLSWVVGSLSTSALTPTVGIGYALCLNGASNPSGKNLLQSKMSVYQSELSTVGSGAAEYSPETM</sequence>
<comment type="caution">
    <text evidence="6">The sequence shown here is derived from an EMBL/GenBank/DDBJ whole genome shotgun (WGS) entry which is preliminary data.</text>
</comment>
<dbReference type="eggNOG" id="COG1309">
    <property type="taxonomic scope" value="Bacteria"/>
</dbReference>
<proteinExistence type="predicted"/>
<feature type="DNA-binding region" description="H-T-H motif" evidence="4">
    <location>
        <begin position="37"/>
        <end position="56"/>
    </location>
</feature>
<keyword evidence="7" id="KW-1185">Reference proteome</keyword>
<dbReference type="PANTHER" id="PTHR30055">
    <property type="entry name" value="HTH-TYPE TRANSCRIPTIONAL REGULATOR RUTR"/>
    <property type="match status" value="1"/>
</dbReference>
<dbReference type="AlphaFoldDB" id="A0A059FH03"/>
<dbReference type="PROSITE" id="PS50977">
    <property type="entry name" value="HTH_TETR_2"/>
    <property type="match status" value="1"/>
</dbReference>